<protein>
    <submittedName>
        <fullName evidence="3">Uncharacterized protein</fullName>
    </submittedName>
</protein>
<dbReference type="GO" id="GO:0071944">
    <property type="term" value="C:cell periphery"/>
    <property type="evidence" value="ECO:0007669"/>
    <property type="project" value="TreeGrafter"/>
</dbReference>
<feature type="compositionally biased region" description="Polar residues" evidence="1">
    <location>
        <begin position="450"/>
        <end position="472"/>
    </location>
</feature>
<feature type="region of interest" description="Disordered" evidence="1">
    <location>
        <begin position="397"/>
        <end position="425"/>
    </location>
</feature>
<dbReference type="PANTHER" id="PTHR16311">
    <property type="entry name" value="THROMBOSPONDIN TYPE I DOMAIN-CONTAINING 1"/>
    <property type="match status" value="1"/>
</dbReference>
<feature type="compositionally biased region" description="Low complexity" evidence="1">
    <location>
        <begin position="473"/>
        <end position="497"/>
    </location>
</feature>
<accession>A0A915EU37</accession>
<dbReference type="Proteomes" id="UP000887574">
    <property type="component" value="Unplaced"/>
</dbReference>
<keyword evidence="2" id="KW-1185">Reference proteome</keyword>
<evidence type="ECO:0000313" key="3">
    <source>
        <dbReference type="WBParaSite" id="jg9535"/>
    </source>
</evidence>
<sequence length="573" mass="64396">MPNWSSLASSSPLSPIICETGGPVVWLLTQLCLVAGCKRPISCKTLHILFGHRERHRPFEQFLPRPVLSNAQELDYDVEDGSRVLTTLYYKDNRDLQFECIHFLRPGLYGVGIQGGNQTLPKWISINSTSPDQHPQLQLRNDSIFPHCQSGLIVSWVLPNCSLQILHVLDFRIRVWAINSGSMEESLMEEFPLNSVAKGNTIAIPCAQFDIIFSKFCFELISIEKKTKHFELWDKKCVSTEPVSSQHQHLESSWSECSSTLYCHKWAIKSKSVEEKLQLLRNNQMEVFWSNEDVEFASKDTYVLREPVWDDVTVQFTRTSLGSVFQRTHANGIYLDYKLNPIEEIGISDTLARLILGNLANLGSHFFDCDSGKTLAFPESNCKKVVAMEKGRTSSDSDALISSYSQRSDMQRSGDTDCTHLASTHQPTTSVQIVAPVSTVGRISQRSIGIQLSRQSTPRSTSRCLANISQPVSSTTGSSSAKTRRSAAASLNNSATGGEEEEEGELEYDYYEPAHLPFLGNSDDKGGLLEEYQFISQIDIDQIVRRETSGWLQELEQQNKDKLVQKQDAHTQI</sequence>
<evidence type="ECO:0000256" key="1">
    <source>
        <dbReference type="SAM" id="MobiDB-lite"/>
    </source>
</evidence>
<name>A0A915EU37_9BILA</name>
<dbReference type="WBParaSite" id="jg9535">
    <property type="protein sequence ID" value="jg9535"/>
    <property type="gene ID" value="jg9535"/>
</dbReference>
<proteinExistence type="predicted"/>
<dbReference type="InterPro" id="IPR038877">
    <property type="entry name" value="THSD1"/>
</dbReference>
<organism evidence="2 3">
    <name type="scientific">Ditylenchus dipsaci</name>
    <dbReference type="NCBI Taxonomy" id="166011"/>
    <lineage>
        <taxon>Eukaryota</taxon>
        <taxon>Metazoa</taxon>
        <taxon>Ecdysozoa</taxon>
        <taxon>Nematoda</taxon>
        <taxon>Chromadorea</taxon>
        <taxon>Rhabditida</taxon>
        <taxon>Tylenchina</taxon>
        <taxon>Tylenchomorpha</taxon>
        <taxon>Sphaerularioidea</taxon>
        <taxon>Anguinidae</taxon>
        <taxon>Anguininae</taxon>
        <taxon>Ditylenchus</taxon>
    </lineage>
</organism>
<dbReference type="PANTHER" id="PTHR16311:SF3">
    <property type="entry name" value="THROMBOSPONDIN TYPE-1 DOMAIN-CONTAINING PROTEIN 1"/>
    <property type="match status" value="1"/>
</dbReference>
<evidence type="ECO:0000313" key="2">
    <source>
        <dbReference type="Proteomes" id="UP000887574"/>
    </source>
</evidence>
<feature type="compositionally biased region" description="Basic and acidic residues" evidence="1">
    <location>
        <begin position="409"/>
        <end position="418"/>
    </location>
</feature>
<reference evidence="3" key="1">
    <citation type="submission" date="2022-11" db="UniProtKB">
        <authorList>
            <consortium name="WormBaseParasite"/>
        </authorList>
    </citation>
    <scope>IDENTIFICATION</scope>
</reference>
<feature type="region of interest" description="Disordered" evidence="1">
    <location>
        <begin position="450"/>
        <end position="505"/>
    </location>
</feature>
<dbReference type="AlphaFoldDB" id="A0A915EU37"/>